<keyword evidence="10" id="KW-1134">Transmembrane beta strand</keyword>
<keyword evidence="7" id="KW-0653">Protein transport</keyword>
<evidence type="ECO:0000256" key="6">
    <source>
        <dbReference type="ARBA" id="ARBA00022692"/>
    </source>
</evidence>
<dbReference type="SUPFAM" id="SSF56935">
    <property type="entry name" value="Porins"/>
    <property type="match status" value="1"/>
</dbReference>
<sequence length="653" mass="73488">MSWWQYLLLVNIYLVLFYGFYVLLLRKETFFQLNRVYLVAASLLSFFIPLIQVEWVRNLFITQQVKYTIYSSPVMIYHFKPIEATQISIGQVFTVLYGIGILFLSIRLMWQLIRLRKVIRQPKSSTAYSFFKKIRLNEENDVNPVIIAHEQVHVQQWHSADVMLIELVMIINWFNPVVYLYRFAIKHIHEYIADRQAVQAGTSKVDYALLLLSQTFNAPAHQLVNPFFNRSLLRQRIMMLQKNKSQRISLIKYGLSAPLFILMLILSSATINNSKPVTVINSKAHQLFTISAEPAALNDVFNDNDKPEETDNAVVTTTDEKPSKVFSSVDEVPGFPGGLNAFGRFLGTNIRYPKKALDEGLQGRVIVTFFVEKDGSLSGFKVLRGISDDIDAESIRVLKLSPKWKPGKVNNKAVRVQYSVPINFSLANEASKPDTNKSAPVFTSVEQVPEFPGGQEAFSRFLATNIRYPQAERLKGIQGRVIATFIVEADGSLSDLKITRGLSSGLDDESLRVLSLSPKWKPGVQNGRTVRVHYSVPISFILNYDKPGKPAEESTGNAETIKGKSERILVTHSITEDTDKIIDKSPKIAFGRSLTSAEPLYLLDDKVVRRVDMGLLDANNIESINVIKGSSATAIYGNSGRNGVILIKSKGKK</sequence>
<evidence type="ECO:0000256" key="9">
    <source>
        <dbReference type="ARBA" id="ARBA00023136"/>
    </source>
</evidence>
<keyword evidence="10" id="KW-0998">Cell outer membrane</keyword>
<organism evidence="13 14">
    <name type="scientific">Mucilaginibacter sabulilitoris</name>
    <dbReference type="NCBI Taxonomy" id="1173583"/>
    <lineage>
        <taxon>Bacteria</taxon>
        <taxon>Pseudomonadati</taxon>
        <taxon>Bacteroidota</taxon>
        <taxon>Sphingobacteriia</taxon>
        <taxon>Sphingobacteriales</taxon>
        <taxon>Sphingobacteriaceae</taxon>
        <taxon>Mucilaginibacter</taxon>
    </lineage>
</organism>
<feature type="transmembrane region" description="Helical" evidence="11">
    <location>
        <begin position="89"/>
        <end position="110"/>
    </location>
</feature>
<keyword evidence="3 10" id="KW-0813">Transport</keyword>
<comment type="subcellular location">
    <subcellularLocation>
        <location evidence="1">Cell inner membrane</location>
        <topology evidence="1">Single-pass membrane protein</topology>
        <orientation evidence="1">Periplasmic side</orientation>
    </subcellularLocation>
    <subcellularLocation>
        <location evidence="10">Cell outer membrane</location>
        <topology evidence="10">Multi-pass membrane protein</topology>
    </subcellularLocation>
</comment>
<dbReference type="CDD" id="cd07341">
    <property type="entry name" value="M56_BlaR1_MecR1_like"/>
    <property type="match status" value="1"/>
</dbReference>
<protein>
    <submittedName>
        <fullName evidence="13">TonB family protein</fullName>
    </submittedName>
</protein>
<dbReference type="PANTHER" id="PTHR33446:SF2">
    <property type="entry name" value="PROTEIN TONB"/>
    <property type="match status" value="1"/>
</dbReference>
<dbReference type="Proteomes" id="UP001324380">
    <property type="component" value="Chromosome"/>
</dbReference>
<keyword evidence="4" id="KW-1003">Cell membrane</keyword>
<feature type="transmembrane region" description="Helical" evidence="11">
    <location>
        <begin position="36"/>
        <end position="53"/>
    </location>
</feature>
<evidence type="ECO:0000256" key="8">
    <source>
        <dbReference type="ARBA" id="ARBA00022989"/>
    </source>
</evidence>
<dbReference type="InterPro" id="IPR037682">
    <property type="entry name" value="TonB_C"/>
</dbReference>
<accession>A0ABZ0TS13</accession>
<keyword evidence="14" id="KW-1185">Reference proteome</keyword>
<comment type="similarity">
    <text evidence="10">Belongs to the TonB-dependent receptor family.</text>
</comment>
<dbReference type="PANTHER" id="PTHR33446">
    <property type="entry name" value="PROTEIN TONB-RELATED"/>
    <property type="match status" value="1"/>
</dbReference>
<evidence type="ECO:0000313" key="13">
    <source>
        <dbReference type="EMBL" id="WPU93940.1"/>
    </source>
</evidence>
<keyword evidence="9 10" id="KW-0472">Membrane</keyword>
<dbReference type="Pfam" id="PF05569">
    <property type="entry name" value="Peptidase_M56"/>
    <property type="match status" value="1"/>
</dbReference>
<evidence type="ECO:0000256" key="7">
    <source>
        <dbReference type="ARBA" id="ARBA00022927"/>
    </source>
</evidence>
<dbReference type="EMBL" id="CP139558">
    <property type="protein sequence ID" value="WPU93940.1"/>
    <property type="molecule type" value="Genomic_DNA"/>
</dbReference>
<dbReference type="InterPro" id="IPR039426">
    <property type="entry name" value="TonB-dep_rcpt-like"/>
</dbReference>
<evidence type="ECO:0000256" key="10">
    <source>
        <dbReference type="PROSITE-ProRule" id="PRU01360"/>
    </source>
</evidence>
<feature type="domain" description="TonB C-terminal" evidence="12">
    <location>
        <begin position="453"/>
        <end position="549"/>
    </location>
</feature>
<proteinExistence type="inferred from homology"/>
<dbReference type="PROSITE" id="PS52016">
    <property type="entry name" value="TONB_DEPENDENT_REC_3"/>
    <property type="match status" value="1"/>
</dbReference>
<feature type="transmembrane region" description="Helical" evidence="11">
    <location>
        <begin position="250"/>
        <end position="271"/>
    </location>
</feature>
<feature type="domain" description="TonB C-terminal" evidence="12">
    <location>
        <begin position="337"/>
        <end position="433"/>
    </location>
</feature>
<comment type="similarity">
    <text evidence="2">Belongs to the TonB family.</text>
</comment>
<dbReference type="Gene3D" id="3.30.1150.10">
    <property type="match status" value="2"/>
</dbReference>
<evidence type="ECO:0000256" key="5">
    <source>
        <dbReference type="ARBA" id="ARBA00022519"/>
    </source>
</evidence>
<dbReference type="SUPFAM" id="SSF74653">
    <property type="entry name" value="TolA/TonB C-terminal domain"/>
    <property type="match status" value="2"/>
</dbReference>
<feature type="transmembrane region" description="Helical" evidence="11">
    <location>
        <begin position="6"/>
        <end position="24"/>
    </location>
</feature>
<gene>
    <name evidence="13" type="ORF">SNE25_00180</name>
</gene>
<dbReference type="InterPro" id="IPR037066">
    <property type="entry name" value="Plug_dom_sf"/>
</dbReference>
<name>A0ABZ0TS13_9SPHI</name>
<evidence type="ECO:0000256" key="3">
    <source>
        <dbReference type="ARBA" id="ARBA00022448"/>
    </source>
</evidence>
<dbReference type="PROSITE" id="PS52015">
    <property type="entry name" value="TONB_CTD"/>
    <property type="match status" value="2"/>
</dbReference>
<dbReference type="RefSeq" id="WP_321563069.1">
    <property type="nucleotide sequence ID" value="NZ_CP139558.1"/>
</dbReference>
<evidence type="ECO:0000256" key="4">
    <source>
        <dbReference type="ARBA" id="ARBA00022475"/>
    </source>
</evidence>
<dbReference type="InterPro" id="IPR006260">
    <property type="entry name" value="TonB/TolA_C"/>
</dbReference>
<evidence type="ECO:0000256" key="1">
    <source>
        <dbReference type="ARBA" id="ARBA00004383"/>
    </source>
</evidence>
<keyword evidence="8 11" id="KW-1133">Transmembrane helix</keyword>
<evidence type="ECO:0000313" key="14">
    <source>
        <dbReference type="Proteomes" id="UP001324380"/>
    </source>
</evidence>
<reference evidence="13 14" key="1">
    <citation type="submission" date="2023-11" db="EMBL/GenBank/DDBJ databases">
        <title>Analysis of the Genomes of Mucilaginibacter gossypii cycad 4 and M. sabulilitoris SNA2: microbes with the potential for plant growth promotion.</title>
        <authorList>
            <person name="Hirsch A.M."/>
            <person name="Humm E."/>
            <person name="Rubbi M."/>
            <person name="Del Vecchio G."/>
            <person name="Ha S.M."/>
            <person name="Pellegrini M."/>
            <person name="Gunsalus R.P."/>
        </authorList>
    </citation>
    <scope>NUCLEOTIDE SEQUENCE [LARGE SCALE GENOMIC DNA]</scope>
    <source>
        <strain evidence="13 14">SNA2</strain>
    </source>
</reference>
<evidence type="ECO:0000256" key="11">
    <source>
        <dbReference type="SAM" id="Phobius"/>
    </source>
</evidence>
<dbReference type="NCBIfam" id="TIGR01352">
    <property type="entry name" value="tonB_Cterm"/>
    <property type="match status" value="1"/>
</dbReference>
<dbReference type="InterPro" id="IPR008756">
    <property type="entry name" value="Peptidase_M56"/>
</dbReference>
<keyword evidence="5" id="KW-0997">Cell inner membrane</keyword>
<evidence type="ECO:0000256" key="2">
    <source>
        <dbReference type="ARBA" id="ARBA00006555"/>
    </source>
</evidence>
<evidence type="ECO:0000259" key="12">
    <source>
        <dbReference type="PROSITE" id="PS52015"/>
    </source>
</evidence>
<dbReference type="Gene3D" id="2.170.130.10">
    <property type="entry name" value="TonB-dependent receptor, plug domain"/>
    <property type="match status" value="1"/>
</dbReference>
<keyword evidence="6 10" id="KW-0812">Transmembrane</keyword>
<dbReference type="InterPro" id="IPR051045">
    <property type="entry name" value="TonB-dependent_transducer"/>
</dbReference>
<dbReference type="Pfam" id="PF03544">
    <property type="entry name" value="TonB_C"/>
    <property type="match status" value="2"/>
</dbReference>